<dbReference type="AlphaFoldDB" id="A0A3S4ZZF5"/>
<evidence type="ECO:0000256" key="1">
    <source>
        <dbReference type="SAM" id="MobiDB-lite"/>
    </source>
</evidence>
<keyword evidence="3" id="KW-1185">Reference proteome</keyword>
<comment type="caution">
    <text evidence="2">The sequence shown here is derived from an EMBL/GenBank/DDBJ whole genome shotgun (WGS) entry which is preliminary data.</text>
</comment>
<evidence type="ECO:0000313" key="3">
    <source>
        <dbReference type="Proteomes" id="UP000784294"/>
    </source>
</evidence>
<sequence>MEDGSFDRAQALPTPLCPPAGDRERIDRSHWQRIATRLDCQSASGAWGPNGLPAEIGFTHSRFAGNRPSKVKVVLKICRDETGYSYLCPNDTNTACSPLLCSDYPEEHRSHIHNLGLACVGGEKTSETNQSVKVSKSRKRRPNIHKF</sequence>
<name>A0A3S4ZZF5_9PLAT</name>
<dbReference type="EMBL" id="CAAALY010002916">
    <property type="protein sequence ID" value="VEL07998.1"/>
    <property type="molecule type" value="Genomic_DNA"/>
</dbReference>
<organism evidence="2 3">
    <name type="scientific">Protopolystoma xenopodis</name>
    <dbReference type="NCBI Taxonomy" id="117903"/>
    <lineage>
        <taxon>Eukaryota</taxon>
        <taxon>Metazoa</taxon>
        <taxon>Spiralia</taxon>
        <taxon>Lophotrochozoa</taxon>
        <taxon>Platyhelminthes</taxon>
        <taxon>Monogenea</taxon>
        <taxon>Polyopisthocotylea</taxon>
        <taxon>Polystomatidea</taxon>
        <taxon>Polystomatidae</taxon>
        <taxon>Protopolystoma</taxon>
    </lineage>
</organism>
<feature type="region of interest" description="Disordered" evidence="1">
    <location>
        <begin position="1"/>
        <end position="23"/>
    </location>
</feature>
<dbReference type="Proteomes" id="UP000784294">
    <property type="component" value="Unassembled WGS sequence"/>
</dbReference>
<feature type="compositionally biased region" description="Basic residues" evidence="1">
    <location>
        <begin position="135"/>
        <end position="147"/>
    </location>
</feature>
<gene>
    <name evidence="2" type="ORF">PXEA_LOCUS1438</name>
</gene>
<protein>
    <submittedName>
        <fullName evidence="2">Uncharacterized protein</fullName>
    </submittedName>
</protein>
<feature type="region of interest" description="Disordered" evidence="1">
    <location>
        <begin position="128"/>
        <end position="147"/>
    </location>
</feature>
<evidence type="ECO:0000313" key="2">
    <source>
        <dbReference type="EMBL" id="VEL07998.1"/>
    </source>
</evidence>
<accession>A0A3S4ZZF5</accession>
<proteinExistence type="predicted"/>
<reference evidence="2" key="1">
    <citation type="submission" date="2018-11" db="EMBL/GenBank/DDBJ databases">
        <authorList>
            <consortium name="Pathogen Informatics"/>
        </authorList>
    </citation>
    <scope>NUCLEOTIDE SEQUENCE</scope>
</reference>